<feature type="transmembrane region" description="Helical" evidence="6">
    <location>
        <begin position="109"/>
        <end position="134"/>
    </location>
</feature>
<gene>
    <name evidence="7" type="ORF">BEN51_04610</name>
</gene>
<sequence>MRYITGIIIGIFVTLPVGPLGLMAIQRTIKKDWKTGCLAGIGAALSDMVYSSIAVLGASFIDEFINKNKYFISGTTGIIFLIVGINILMSGIEKSKLKELPKEEGMHPFFIHFLLGLSNPMTFIVFITVFAAMGVSIDNTELFKNVIFVISIFIGSCILWLVTSNIVEKTKSRLKFESFIFIDKLIGAVIVIFGICGIFKGIAGL</sequence>
<evidence type="ECO:0000313" key="7">
    <source>
        <dbReference type="EMBL" id="ASW42780.1"/>
    </source>
</evidence>
<organism evidence="7 8">
    <name type="scientific">Clostridium isatidis</name>
    <dbReference type="NCBI Taxonomy" id="182773"/>
    <lineage>
        <taxon>Bacteria</taxon>
        <taxon>Bacillati</taxon>
        <taxon>Bacillota</taxon>
        <taxon>Clostridia</taxon>
        <taxon>Eubacteriales</taxon>
        <taxon>Clostridiaceae</taxon>
        <taxon>Clostridium</taxon>
    </lineage>
</organism>
<evidence type="ECO:0000256" key="2">
    <source>
        <dbReference type="ARBA" id="ARBA00022475"/>
    </source>
</evidence>
<feature type="transmembrane region" description="Helical" evidence="6">
    <location>
        <begin position="37"/>
        <end position="58"/>
    </location>
</feature>
<name>A0A343JB72_9CLOT</name>
<protein>
    <recommendedName>
        <fullName evidence="9">Lysine transporter LysE</fullName>
    </recommendedName>
</protein>
<proteinExistence type="predicted"/>
<evidence type="ECO:0000256" key="5">
    <source>
        <dbReference type="ARBA" id="ARBA00023136"/>
    </source>
</evidence>
<dbReference type="KEGG" id="cia:BEN51_04610"/>
<keyword evidence="3 6" id="KW-0812">Transmembrane</keyword>
<dbReference type="AlphaFoldDB" id="A0A343JB72"/>
<feature type="transmembrane region" description="Helical" evidence="6">
    <location>
        <begin position="146"/>
        <end position="167"/>
    </location>
</feature>
<keyword evidence="4 6" id="KW-1133">Transmembrane helix</keyword>
<dbReference type="InterPro" id="IPR001123">
    <property type="entry name" value="LeuE-type"/>
</dbReference>
<feature type="transmembrane region" description="Helical" evidence="6">
    <location>
        <begin position="6"/>
        <end position="25"/>
    </location>
</feature>
<feature type="transmembrane region" description="Helical" evidence="6">
    <location>
        <begin position="179"/>
        <end position="203"/>
    </location>
</feature>
<accession>A0A343JB72</accession>
<keyword evidence="2" id="KW-1003">Cell membrane</keyword>
<evidence type="ECO:0000256" key="6">
    <source>
        <dbReference type="SAM" id="Phobius"/>
    </source>
</evidence>
<keyword evidence="5 6" id="KW-0472">Membrane</keyword>
<dbReference type="GO" id="GO:0005886">
    <property type="term" value="C:plasma membrane"/>
    <property type="evidence" value="ECO:0007669"/>
    <property type="project" value="UniProtKB-SubCell"/>
</dbReference>
<dbReference type="OrthoDB" id="7874789at2"/>
<evidence type="ECO:0008006" key="9">
    <source>
        <dbReference type="Google" id="ProtNLM"/>
    </source>
</evidence>
<keyword evidence="8" id="KW-1185">Reference proteome</keyword>
<evidence type="ECO:0000313" key="8">
    <source>
        <dbReference type="Proteomes" id="UP000264883"/>
    </source>
</evidence>
<comment type="subcellular location">
    <subcellularLocation>
        <location evidence="1">Cell membrane</location>
        <topology evidence="1">Multi-pass membrane protein</topology>
    </subcellularLocation>
</comment>
<evidence type="ECO:0000256" key="3">
    <source>
        <dbReference type="ARBA" id="ARBA00022692"/>
    </source>
</evidence>
<dbReference type="RefSeq" id="WP_119864913.1">
    <property type="nucleotide sequence ID" value="NZ_CP016786.1"/>
</dbReference>
<dbReference type="PANTHER" id="PTHR30086:SF20">
    <property type="entry name" value="ARGININE EXPORTER PROTEIN ARGO-RELATED"/>
    <property type="match status" value="1"/>
</dbReference>
<dbReference type="PANTHER" id="PTHR30086">
    <property type="entry name" value="ARGININE EXPORTER PROTEIN ARGO"/>
    <property type="match status" value="1"/>
</dbReference>
<dbReference type="EMBL" id="CP016786">
    <property type="protein sequence ID" value="ASW42780.1"/>
    <property type="molecule type" value="Genomic_DNA"/>
</dbReference>
<feature type="transmembrane region" description="Helical" evidence="6">
    <location>
        <begin position="70"/>
        <end position="89"/>
    </location>
</feature>
<evidence type="ECO:0000256" key="4">
    <source>
        <dbReference type="ARBA" id="ARBA00022989"/>
    </source>
</evidence>
<reference evidence="7 8" key="1">
    <citation type="submission" date="2016-08" db="EMBL/GenBank/DDBJ databases">
        <title>Complete Genome Sequence Of The Indigo Reducing Clostridium isatidis DSM15098.</title>
        <authorList>
            <person name="Little G.T."/>
            <person name="Minton N.P."/>
        </authorList>
    </citation>
    <scope>NUCLEOTIDE SEQUENCE [LARGE SCALE GENOMIC DNA]</scope>
    <source>
        <strain evidence="7 8">DSM 15098</strain>
    </source>
</reference>
<evidence type="ECO:0000256" key="1">
    <source>
        <dbReference type="ARBA" id="ARBA00004651"/>
    </source>
</evidence>
<dbReference type="GO" id="GO:0015171">
    <property type="term" value="F:amino acid transmembrane transporter activity"/>
    <property type="evidence" value="ECO:0007669"/>
    <property type="project" value="TreeGrafter"/>
</dbReference>
<dbReference type="Proteomes" id="UP000264883">
    <property type="component" value="Chromosome"/>
</dbReference>
<dbReference type="Pfam" id="PF01810">
    <property type="entry name" value="LysE"/>
    <property type="match status" value="1"/>
</dbReference>